<dbReference type="InterPro" id="IPR036192">
    <property type="entry name" value="Cell_div_ZapA-like_sf"/>
</dbReference>
<dbReference type="RefSeq" id="WP_089802575.1">
    <property type="nucleotide sequence ID" value="NZ_BJYE01000023.1"/>
</dbReference>
<dbReference type="GO" id="GO:0005829">
    <property type="term" value="C:cytosol"/>
    <property type="evidence" value="ECO:0007669"/>
    <property type="project" value="TreeGrafter"/>
</dbReference>
<keyword evidence="6" id="KW-0131">Cell cycle</keyword>
<evidence type="ECO:0000313" key="11">
    <source>
        <dbReference type="EMBL" id="GEN57344.1"/>
    </source>
</evidence>
<dbReference type="GO" id="GO:0000921">
    <property type="term" value="P:septin ring assembly"/>
    <property type="evidence" value="ECO:0007669"/>
    <property type="project" value="TreeGrafter"/>
</dbReference>
<proteinExistence type="predicted"/>
<dbReference type="NCBIfam" id="NF010724">
    <property type="entry name" value="PRK14126.1"/>
    <property type="match status" value="1"/>
</dbReference>
<keyword evidence="3" id="KW-0963">Cytoplasm</keyword>
<dbReference type="PANTHER" id="PTHR34981">
    <property type="entry name" value="CELL DIVISION PROTEIN ZAPA"/>
    <property type="match status" value="1"/>
</dbReference>
<evidence type="ECO:0000256" key="2">
    <source>
        <dbReference type="ARBA" id="ARBA00015195"/>
    </source>
</evidence>
<accession>A0A511X326</accession>
<dbReference type="GO" id="GO:0000917">
    <property type="term" value="P:division septum assembly"/>
    <property type="evidence" value="ECO:0007669"/>
    <property type="project" value="UniProtKB-KW"/>
</dbReference>
<dbReference type="GO" id="GO:0043093">
    <property type="term" value="P:FtsZ-dependent cytokinesis"/>
    <property type="evidence" value="ECO:0007669"/>
    <property type="project" value="TreeGrafter"/>
</dbReference>
<dbReference type="PANTHER" id="PTHR34981:SF1">
    <property type="entry name" value="CELL DIVISION PROTEIN ZAPA"/>
    <property type="match status" value="1"/>
</dbReference>
<comment type="function">
    <text evidence="7">Activator of cell division through the inhibition of FtsZ GTPase activity, therefore promoting FtsZ assembly into bundles of protofilaments necessary for the formation of the division Z ring. It is recruited early at mid-cell but it is not essential for cell division.</text>
</comment>
<comment type="subunit">
    <text evidence="8">Homodimer. Interacts with FtsZ.</text>
</comment>
<dbReference type="Proteomes" id="UP000321400">
    <property type="component" value="Unassembled WGS sequence"/>
</dbReference>
<dbReference type="EMBL" id="BJYE01000023">
    <property type="protein sequence ID" value="GEN57344.1"/>
    <property type="molecule type" value="Genomic_DNA"/>
</dbReference>
<dbReference type="OrthoDB" id="9808604at2"/>
<comment type="caution">
    <text evidence="11">The sequence shown here is derived from an EMBL/GenBank/DDBJ whole genome shotgun (WGS) entry which is preliminary data.</text>
</comment>
<comment type="subcellular location">
    <subcellularLocation>
        <location evidence="1">Cytoplasm</location>
    </subcellularLocation>
</comment>
<organism evidence="11 12">
    <name type="scientific">Halolactibacillus alkaliphilus</name>
    <dbReference type="NCBI Taxonomy" id="442899"/>
    <lineage>
        <taxon>Bacteria</taxon>
        <taxon>Bacillati</taxon>
        <taxon>Bacillota</taxon>
        <taxon>Bacilli</taxon>
        <taxon>Bacillales</taxon>
        <taxon>Bacillaceae</taxon>
        <taxon>Halolactibacillus</taxon>
    </lineage>
</organism>
<feature type="coiled-coil region" evidence="10">
    <location>
        <begin position="60"/>
        <end position="87"/>
    </location>
</feature>
<evidence type="ECO:0000256" key="8">
    <source>
        <dbReference type="ARBA" id="ARBA00026068"/>
    </source>
</evidence>
<keyword evidence="4 11" id="KW-0132">Cell division</keyword>
<name>A0A511X326_9BACI</name>
<evidence type="ECO:0000256" key="6">
    <source>
        <dbReference type="ARBA" id="ARBA00023306"/>
    </source>
</evidence>
<evidence type="ECO:0000256" key="10">
    <source>
        <dbReference type="SAM" id="Coils"/>
    </source>
</evidence>
<gene>
    <name evidence="11" type="primary">zapA</name>
    <name evidence="11" type="ORF">HAL01_18080</name>
</gene>
<dbReference type="Pfam" id="PF05164">
    <property type="entry name" value="ZapA"/>
    <property type="match status" value="1"/>
</dbReference>
<evidence type="ECO:0000313" key="12">
    <source>
        <dbReference type="Proteomes" id="UP000321400"/>
    </source>
</evidence>
<dbReference type="GO" id="GO:0030428">
    <property type="term" value="C:cell septum"/>
    <property type="evidence" value="ECO:0007669"/>
    <property type="project" value="TreeGrafter"/>
</dbReference>
<dbReference type="GO" id="GO:0032153">
    <property type="term" value="C:cell division site"/>
    <property type="evidence" value="ECO:0007669"/>
    <property type="project" value="TreeGrafter"/>
</dbReference>
<dbReference type="Gene3D" id="6.10.250.790">
    <property type="match status" value="1"/>
</dbReference>
<keyword evidence="5" id="KW-0717">Septation</keyword>
<evidence type="ECO:0000256" key="7">
    <source>
        <dbReference type="ARBA" id="ARBA00024910"/>
    </source>
</evidence>
<reference evidence="11 12" key="1">
    <citation type="submission" date="2019-07" db="EMBL/GenBank/DDBJ databases">
        <title>Whole genome shotgun sequence of Halolactibacillus alkaliphilus NBRC 103919.</title>
        <authorList>
            <person name="Hosoyama A."/>
            <person name="Uohara A."/>
            <person name="Ohji S."/>
            <person name="Ichikawa N."/>
        </authorList>
    </citation>
    <scope>NUCLEOTIDE SEQUENCE [LARGE SCALE GENOMIC DNA]</scope>
    <source>
        <strain evidence="11 12">NBRC 103919</strain>
    </source>
</reference>
<dbReference type="AlphaFoldDB" id="A0A511X326"/>
<keyword evidence="12" id="KW-1185">Reference proteome</keyword>
<dbReference type="STRING" id="442899.SAMN05720591_1236"/>
<keyword evidence="10" id="KW-0175">Coiled coil</keyword>
<evidence type="ECO:0000256" key="9">
    <source>
        <dbReference type="ARBA" id="ARBA00033158"/>
    </source>
</evidence>
<dbReference type="SUPFAM" id="SSF102829">
    <property type="entry name" value="Cell division protein ZapA-like"/>
    <property type="match status" value="1"/>
</dbReference>
<evidence type="ECO:0000256" key="3">
    <source>
        <dbReference type="ARBA" id="ARBA00022490"/>
    </source>
</evidence>
<protein>
    <recommendedName>
        <fullName evidence="2">Cell division protein ZapA</fullName>
    </recommendedName>
    <alternativeName>
        <fullName evidence="9">Z ring-associated protein ZapA</fullName>
    </alternativeName>
</protein>
<dbReference type="InterPro" id="IPR053712">
    <property type="entry name" value="Bac_CellDiv_Activator"/>
</dbReference>
<evidence type="ECO:0000256" key="5">
    <source>
        <dbReference type="ARBA" id="ARBA00023210"/>
    </source>
</evidence>
<sequence length="88" mass="10228">MTQAKKTRANVDIYGKHYTLVGEEDLHHMRMVASVVDDKMREIYQANKSLDTTRLAVLTAVNTMNDYLKLKEAYDALEQKLHKKEDQD</sequence>
<evidence type="ECO:0000256" key="4">
    <source>
        <dbReference type="ARBA" id="ARBA00022618"/>
    </source>
</evidence>
<dbReference type="InterPro" id="IPR007838">
    <property type="entry name" value="Cell_div_ZapA-like"/>
</dbReference>
<evidence type="ECO:0000256" key="1">
    <source>
        <dbReference type="ARBA" id="ARBA00004496"/>
    </source>
</evidence>